<evidence type="ECO:0000313" key="2">
    <source>
        <dbReference type="EMBL" id="MEQ7154531.1"/>
    </source>
</evidence>
<gene>
    <name evidence="2" type="ORF">ABN401_04825</name>
</gene>
<name>A0ABV1NL22_9CAUL</name>
<feature type="transmembrane region" description="Helical" evidence="1">
    <location>
        <begin position="6"/>
        <end position="26"/>
    </location>
</feature>
<feature type="transmembrane region" description="Helical" evidence="1">
    <location>
        <begin position="69"/>
        <end position="92"/>
    </location>
</feature>
<accession>A0ABV1NL22</accession>
<dbReference type="RefSeq" id="WP_349683698.1">
    <property type="nucleotide sequence ID" value="NZ_JBEGDD010000003.1"/>
</dbReference>
<comment type="caution">
    <text evidence="2">The sequence shown here is derived from an EMBL/GenBank/DDBJ whole genome shotgun (WGS) entry which is preliminary data.</text>
</comment>
<keyword evidence="3" id="KW-1185">Reference proteome</keyword>
<keyword evidence="1" id="KW-0812">Transmembrane</keyword>
<keyword evidence="1" id="KW-1133">Transmembrane helix</keyword>
<keyword evidence="1" id="KW-0472">Membrane</keyword>
<organism evidence="2 3">
    <name type="scientific">Brevundimonas aurifodinae</name>
    <dbReference type="NCBI Taxonomy" id="1508312"/>
    <lineage>
        <taxon>Bacteria</taxon>
        <taxon>Pseudomonadati</taxon>
        <taxon>Pseudomonadota</taxon>
        <taxon>Alphaproteobacteria</taxon>
        <taxon>Caulobacterales</taxon>
        <taxon>Caulobacteraceae</taxon>
        <taxon>Brevundimonas</taxon>
    </lineage>
</organism>
<evidence type="ECO:0000313" key="3">
    <source>
        <dbReference type="Proteomes" id="UP001445732"/>
    </source>
</evidence>
<dbReference type="EMBL" id="JBEGDD010000003">
    <property type="protein sequence ID" value="MEQ7154531.1"/>
    <property type="molecule type" value="Genomic_DNA"/>
</dbReference>
<evidence type="ECO:0000256" key="1">
    <source>
        <dbReference type="SAM" id="Phobius"/>
    </source>
</evidence>
<feature type="transmembrane region" description="Helical" evidence="1">
    <location>
        <begin position="38"/>
        <end position="63"/>
    </location>
</feature>
<reference evidence="2 3" key="1">
    <citation type="submission" date="2024-06" db="EMBL/GenBank/DDBJ databases">
        <title>Brevundimonas sp. C11.</title>
        <authorList>
            <person name="Maltman C."/>
        </authorList>
    </citation>
    <scope>NUCLEOTIDE SEQUENCE [LARGE SCALE GENOMIC DNA]</scope>
    <source>
        <strain evidence="2 3">C11</strain>
    </source>
</reference>
<proteinExistence type="predicted"/>
<dbReference type="Proteomes" id="UP001445732">
    <property type="component" value="Unassembled WGS sequence"/>
</dbReference>
<feature type="transmembrane region" description="Helical" evidence="1">
    <location>
        <begin position="172"/>
        <end position="188"/>
    </location>
</feature>
<evidence type="ECO:0008006" key="4">
    <source>
        <dbReference type="Google" id="ProtNLM"/>
    </source>
</evidence>
<protein>
    <recommendedName>
        <fullName evidence="4">Lysine transporter LysE</fullName>
    </recommendedName>
</protein>
<feature type="transmembrane region" description="Helical" evidence="1">
    <location>
        <begin position="113"/>
        <end position="136"/>
    </location>
</feature>
<sequence length="189" mass="21086">MSAFEFFFSFYGLILGLSVAEIITGFARALRTRQSLRVGWLTPLLALFVLMDLASFWAGAWLLLQSIQITYAFLIAGLTIAAVYYLSASLVIPDDFAAWPSFDDYFDRHKSQVMLGVVTANTLAFQILPLLSGQSFQARLEIWSRPDYALTIGLYYLLAAAVILVRHRRANMALLSILIGLYGLQLFAA</sequence>
<feature type="transmembrane region" description="Helical" evidence="1">
    <location>
        <begin position="148"/>
        <end position="165"/>
    </location>
</feature>